<accession>D3DH58</accession>
<dbReference type="RefSeq" id="WP_012963342.1">
    <property type="nucleotide sequence ID" value="NC_013799.1"/>
</dbReference>
<dbReference type="EMBL" id="AP011112">
    <property type="protein sequence ID" value="BAI69160.1"/>
    <property type="molecule type" value="Genomic_DNA"/>
</dbReference>
<dbReference type="STRING" id="608538.HTH_0700"/>
<keyword evidence="2" id="KW-1185">Reference proteome</keyword>
<dbReference type="KEGG" id="hth:HTH_0700"/>
<dbReference type="Proteomes" id="UP000002574">
    <property type="component" value="Chromosome"/>
</dbReference>
<reference evidence="1 2" key="1">
    <citation type="journal article" date="2010" name="J. Bacteriol.">
        <title>Complete genome sequence of the thermophilic, obligately chemolithoautotrophic hydrogen-oxidizing bacterium Hydrogenobacter thermophilus TK-6.</title>
        <authorList>
            <person name="Arai H."/>
            <person name="Kanbe H."/>
            <person name="Ishii M."/>
            <person name="Igarashi Y."/>
        </authorList>
    </citation>
    <scope>NUCLEOTIDE SEQUENCE [LARGE SCALE GENOMIC DNA]</scope>
    <source>
        <strain evidence="2">DSM 6534 / IAM 12695 / TK-6 [Tokyo]</strain>
    </source>
</reference>
<dbReference type="OrthoDB" id="15400at2"/>
<dbReference type="KEGG" id="hte:Hydth_0700"/>
<sequence>MKNLYTREELAGKGIYIQSDLPDSIEITDQAIVVKKGSHTVEIPLNSLRAKALLDRLSYKGELVQEIYL</sequence>
<evidence type="ECO:0000313" key="2">
    <source>
        <dbReference type="Proteomes" id="UP000002574"/>
    </source>
</evidence>
<organism evidence="1 2">
    <name type="scientific">Hydrogenobacter thermophilus (strain DSM 6534 / IAM 12695 / TK-6)</name>
    <dbReference type="NCBI Taxonomy" id="608538"/>
    <lineage>
        <taxon>Bacteria</taxon>
        <taxon>Pseudomonadati</taxon>
        <taxon>Aquificota</taxon>
        <taxon>Aquificia</taxon>
        <taxon>Aquificales</taxon>
        <taxon>Aquificaceae</taxon>
        <taxon>Hydrogenobacter</taxon>
    </lineage>
</organism>
<dbReference type="AlphaFoldDB" id="D3DH58"/>
<proteinExistence type="predicted"/>
<protein>
    <submittedName>
        <fullName evidence="1">Uncharacterized protein</fullName>
    </submittedName>
</protein>
<name>D3DH58_HYDTT</name>
<gene>
    <name evidence="1" type="ordered locus">HTH_0700</name>
</gene>
<evidence type="ECO:0000313" key="1">
    <source>
        <dbReference type="EMBL" id="BAI69160.1"/>
    </source>
</evidence>